<dbReference type="GO" id="GO:0071949">
    <property type="term" value="F:FAD binding"/>
    <property type="evidence" value="ECO:0007669"/>
    <property type="project" value="InterPro"/>
</dbReference>
<dbReference type="Gene3D" id="3.50.50.60">
    <property type="entry name" value="FAD/NAD(P)-binding domain"/>
    <property type="match status" value="1"/>
</dbReference>
<evidence type="ECO:0000259" key="4">
    <source>
        <dbReference type="Pfam" id="PF01494"/>
    </source>
</evidence>
<dbReference type="OrthoDB" id="8670884at2"/>
<protein>
    <submittedName>
        <fullName evidence="5">2-polyprenyl-6-methoxyphenol hydroxylase</fullName>
    </submittedName>
</protein>
<organism evidence="5 6">
    <name type="scientific">Klenkia soli</name>
    <dbReference type="NCBI Taxonomy" id="1052260"/>
    <lineage>
        <taxon>Bacteria</taxon>
        <taxon>Bacillati</taxon>
        <taxon>Actinomycetota</taxon>
        <taxon>Actinomycetes</taxon>
        <taxon>Geodermatophilales</taxon>
        <taxon>Geodermatophilaceae</taxon>
        <taxon>Klenkia</taxon>
    </lineage>
</organism>
<evidence type="ECO:0000256" key="1">
    <source>
        <dbReference type="ARBA" id="ARBA00001974"/>
    </source>
</evidence>
<dbReference type="RefSeq" id="WP_091244869.1">
    <property type="nucleotide sequence ID" value="NZ_FNIR01000006.1"/>
</dbReference>
<dbReference type="Gene3D" id="3.30.9.10">
    <property type="entry name" value="D-Amino Acid Oxidase, subunit A, domain 2"/>
    <property type="match status" value="1"/>
</dbReference>
<dbReference type="Pfam" id="PF21274">
    <property type="entry name" value="Rng_hyd_C"/>
    <property type="match status" value="1"/>
</dbReference>
<evidence type="ECO:0000313" key="5">
    <source>
        <dbReference type="EMBL" id="SDO62191.1"/>
    </source>
</evidence>
<keyword evidence="3" id="KW-0274">FAD</keyword>
<dbReference type="EMBL" id="FNIR01000006">
    <property type="protein sequence ID" value="SDO62191.1"/>
    <property type="molecule type" value="Genomic_DNA"/>
</dbReference>
<dbReference type="AlphaFoldDB" id="A0A1H0L2J3"/>
<gene>
    <name evidence="5" type="ORF">SAMN05660199_02311</name>
</gene>
<dbReference type="PANTHER" id="PTHR43004">
    <property type="entry name" value="TRK SYSTEM POTASSIUM UPTAKE PROTEIN"/>
    <property type="match status" value="1"/>
</dbReference>
<name>A0A1H0L2J3_9ACTN</name>
<dbReference type="GO" id="GO:0016709">
    <property type="term" value="F:oxidoreductase activity, acting on paired donors, with incorporation or reduction of molecular oxygen, NAD(P)H as one donor, and incorporation of one atom of oxygen"/>
    <property type="evidence" value="ECO:0007669"/>
    <property type="project" value="UniProtKB-ARBA"/>
</dbReference>
<dbReference type="PRINTS" id="PR00420">
    <property type="entry name" value="RNGMNOXGNASE"/>
</dbReference>
<keyword evidence="6" id="KW-1185">Reference proteome</keyword>
<comment type="cofactor">
    <cofactor evidence="1">
        <name>FAD</name>
        <dbReference type="ChEBI" id="CHEBI:57692"/>
    </cofactor>
</comment>
<evidence type="ECO:0000256" key="3">
    <source>
        <dbReference type="ARBA" id="ARBA00022827"/>
    </source>
</evidence>
<feature type="domain" description="FAD-binding" evidence="4">
    <location>
        <begin position="5"/>
        <end position="355"/>
    </location>
</feature>
<sequence length="533" mass="56801">MNQRVPVLVAGGGPSGLAAAIELGRRGIEVLVVEPRETLDPLRARAKTTSVRTMEHLRRWGLADELRRRAPLPVEHAQDVVFCTSVFGRELTRFPNAFGLWTQPRDIAAEAGQQVPQPVVEQLLRDAVADLPSVTLLLGHRVSEVEDGPDGVRAVVTGPEGTTTEVRAEYLLGADGGGGVSRAAIGASYAGSSGTAPNLSLAFRSRMLDERPPCGLGVHWWVVGGERGGLMGRLDLDGTWWAIVQGVDVRTEAVDPVELVRAFAGDPHLDVEVLVTDPWSARMLLVDRYRGERVFLVGDAAHLNPPWGGHGFNTCVGDAVNIGWKLAAVLQGWAPVSLLDSYEPERRPVAERTIAAAGGQESFTAAAFAGRDAEAPGPEGDAVRAELAAALQAKDPEFHSLGLVLGYDYADSPVVVPDGSTPPAHDVVEYRPSAHPGARLPHAWLRPGCSVYDELGDGFTLLVLAGDPAPLAAEAVRRSIPLTVVEVVVPRELWGADLVLVRPDQHVAWRGDAIDSPTDLLDAVTGVHTLETA</sequence>
<dbReference type="InterPro" id="IPR036188">
    <property type="entry name" value="FAD/NAD-bd_sf"/>
</dbReference>
<proteinExistence type="predicted"/>
<dbReference type="PANTHER" id="PTHR43004:SF19">
    <property type="entry name" value="BINDING MONOOXYGENASE, PUTATIVE (JCVI)-RELATED"/>
    <property type="match status" value="1"/>
</dbReference>
<dbReference type="Proteomes" id="UP000199088">
    <property type="component" value="Unassembled WGS sequence"/>
</dbReference>
<evidence type="ECO:0000256" key="2">
    <source>
        <dbReference type="ARBA" id="ARBA00022630"/>
    </source>
</evidence>
<evidence type="ECO:0000313" key="6">
    <source>
        <dbReference type="Proteomes" id="UP000199088"/>
    </source>
</evidence>
<dbReference type="NCBIfam" id="NF004780">
    <property type="entry name" value="PRK06126.1"/>
    <property type="match status" value="1"/>
</dbReference>
<dbReference type="SUPFAM" id="SSF51905">
    <property type="entry name" value="FAD/NAD(P)-binding domain"/>
    <property type="match status" value="1"/>
</dbReference>
<dbReference type="Gene3D" id="3.40.30.120">
    <property type="match status" value="1"/>
</dbReference>
<dbReference type="InterPro" id="IPR002938">
    <property type="entry name" value="FAD-bd"/>
</dbReference>
<dbReference type="InterPro" id="IPR050641">
    <property type="entry name" value="RIFMO-like"/>
</dbReference>
<dbReference type="STRING" id="1052260.SAMN05660199_02311"/>
<accession>A0A1H0L2J3</accession>
<dbReference type="Pfam" id="PF01494">
    <property type="entry name" value="FAD_binding_3"/>
    <property type="match status" value="1"/>
</dbReference>
<reference evidence="6" key="1">
    <citation type="submission" date="2016-10" db="EMBL/GenBank/DDBJ databases">
        <authorList>
            <person name="Varghese N."/>
            <person name="Submissions S."/>
        </authorList>
    </citation>
    <scope>NUCLEOTIDE SEQUENCE [LARGE SCALE GENOMIC DNA]</scope>
    <source>
        <strain evidence="6">DSM 45843</strain>
    </source>
</reference>
<keyword evidence="2" id="KW-0285">Flavoprotein</keyword>